<comment type="caution">
    <text evidence="17">The sequence shown here is derived from an EMBL/GenBank/DDBJ whole genome shotgun (WGS) entry which is preliminary data.</text>
</comment>
<dbReference type="InterPro" id="IPR004570">
    <property type="entry name" value="Phosphatidylglycerol_P_synth"/>
</dbReference>
<evidence type="ECO:0000256" key="11">
    <source>
        <dbReference type="ARBA" id="ARBA00023136"/>
    </source>
</evidence>
<feature type="transmembrane region" description="Helical" evidence="16">
    <location>
        <begin position="97"/>
        <end position="117"/>
    </location>
</feature>
<dbReference type="OrthoDB" id="9785031at2"/>
<dbReference type="PROSITE" id="PS00379">
    <property type="entry name" value="CDP_ALCOHOL_P_TRANSF"/>
    <property type="match status" value="1"/>
</dbReference>
<feature type="transmembrane region" description="Helical" evidence="16">
    <location>
        <begin position="30"/>
        <end position="47"/>
    </location>
</feature>
<dbReference type="PIRSF" id="PIRSF000847">
    <property type="entry name" value="Phos_ph_gly_syn"/>
    <property type="match status" value="1"/>
</dbReference>
<evidence type="ECO:0000256" key="15">
    <source>
        <dbReference type="RuleBase" id="RU003750"/>
    </source>
</evidence>
<proteinExistence type="inferred from homology"/>
<keyword evidence="18" id="KW-1185">Reference proteome</keyword>
<feature type="transmembrane region" description="Helical" evidence="16">
    <location>
        <begin position="170"/>
        <end position="199"/>
    </location>
</feature>
<dbReference type="InterPro" id="IPR043130">
    <property type="entry name" value="CDP-OH_PTrfase_TM_dom"/>
</dbReference>
<evidence type="ECO:0000256" key="5">
    <source>
        <dbReference type="ARBA" id="ARBA00014944"/>
    </source>
</evidence>
<evidence type="ECO:0000256" key="16">
    <source>
        <dbReference type="SAM" id="Phobius"/>
    </source>
</evidence>
<sequence length="207" mass="22363">MKHVPNALTVGRIVVAPVCLYLLWTGTFWGQLAGAVLFILAAITDWLDGRLAREYGVSSRLGQFLDPLADKVLVLGAFFLIPFLQPIGEGLTGPAGAWLPWLAIGAIAARDFAVTALRSIRERQGRPLRTSTAAKWKTAWQLTFLITAFVFLAGSHARQLGGFLGHLGRFLYAALASPAALAFLLVTAAVTVYTGFLYFRRPPAPAP</sequence>
<dbReference type="Gene3D" id="1.20.120.1760">
    <property type="match status" value="1"/>
</dbReference>
<evidence type="ECO:0000313" key="17">
    <source>
        <dbReference type="EMBL" id="PAP77846.1"/>
    </source>
</evidence>
<evidence type="ECO:0000256" key="14">
    <source>
        <dbReference type="ARBA" id="ARBA00048586"/>
    </source>
</evidence>
<reference evidence="17 18" key="1">
    <citation type="submission" date="2016-11" db="EMBL/GenBank/DDBJ databases">
        <title>Study of marine rhodopsin-containing bacteria.</title>
        <authorList>
            <person name="Yoshizawa S."/>
            <person name="Kumagai Y."/>
            <person name="Kogure K."/>
        </authorList>
    </citation>
    <scope>NUCLEOTIDE SEQUENCE [LARGE SCALE GENOMIC DNA]</scope>
    <source>
        <strain evidence="17 18">SAORIC-28</strain>
    </source>
</reference>
<dbReference type="PANTHER" id="PTHR14269:SF11">
    <property type="entry name" value="CDP-DIACYLGLYCEROL--GLYCEROL-3-PHOSPHATE 3-PHOSPHATIDYLTRANSFERASE"/>
    <property type="match status" value="1"/>
</dbReference>
<dbReference type="RefSeq" id="WP_095511517.1">
    <property type="nucleotide sequence ID" value="NZ_MQWD01000001.1"/>
</dbReference>
<evidence type="ECO:0000256" key="13">
    <source>
        <dbReference type="ARBA" id="ARBA00023264"/>
    </source>
</evidence>
<gene>
    <name evidence="17" type="ORF">BSZ37_16055</name>
</gene>
<name>A0A271J2U9_9BACT</name>
<dbReference type="PANTHER" id="PTHR14269">
    <property type="entry name" value="CDP-DIACYLGLYCEROL--GLYCEROL-3-PHOSPHATE 3-PHOSPHATIDYLTRANSFERASE-RELATED"/>
    <property type="match status" value="1"/>
</dbReference>
<comment type="subcellular location">
    <subcellularLocation>
        <location evidence="1">Membrane</location>
        <topology evidence="1">Multi-pass membrane protein</topology>
    </subcellularLocation>
</comment>
<keyword evidence="7 15" id="KW-0808">Transferase</keyword>
<dbReference type="EMBL" id="MQWD01000001">
    <property type="protein sequence ID" value="PAP77846.1"/>
    <property type="molecule type" value="Genomic_DNA"/>
</dbReference>
<keyword evidence="10" id="KW-0443">Lipid metabolism</keyword>
<dbReference type="InterPro" id="IPR048254">
    <property type="entry name" value="CDP_ALCOHOL_P_TRANSF_CS"/>
</dbReference>
<evidence type="ECO:0000256" key="9">
    <source>
        <dbReference type="ARBA" id="ARBA00022989"/>
    </source>
</evidence>
<evidence type="ECO:0000256" key="1">
    <source>
        <dbReference type="ARBA" id="ARBA00004141"/>
    </source>
</evidence>
<keyword evidence="12" id="KW-0594">Phospholipid biosynthesis</keyword>
<dbReference type="EC" id="2.7.8.5" evidence="4"/>
<feature type="transmembrane region" description="Helical" evidence="16">
    <location>
        <begin position="138"/>
        <end position="158"/>
    </location>
</feature>
<keyword evidence="9 16" id="KW-1133">Transmembrane helix</keyword>
<keyword evidence="8 16" id="KW-0812">Transmembrane</keyword>
<evidence type="ECO:0000256" key="12">
    <source>
        <dbReference type="ARBA" id="ARBA00023209"/>
    </source>
</evidence>
<evidence type="ECO:0000313" key="18">
    <source>
        <dbReference type="Proteomes" id="UP000216339"/>
    </source>
</evidence>
<keyword evidence="6" id="KW-0444">Lipid biosynthesis</keyword>
<evidence type="ECO:0000256" key="2">
    <source>
        <dbReference type="ARBA" id="ARBA00005042"/>
    </source>
</evidence>
<keyword evidence="11 16" id="KW-0472">Membrane</keyword>
<dbReference type="AlphaFoldDB" id="A0A271J2U9"/>
<evidence type="ECO:0000256" key="3">
    <source>
        <dbReference type="ARBA" id="ARBA00010441"/>
    </source>
</evidence>
<evidence type="ECO:0000256" key="8">
    <source>
        <dbReference type="ARBA" id="ARBA00022692"/>
    </source>
</evidence>
<dbReference type="InterPro" id="IPR000462">
    <property type="entry name" value="CDP-OH_P_trans"/>
</dbReference>
<accession>A0A271J2U9</accession>
<comment type="catalytic activity">
    <reaction evidence="14">
        <text>a CDP-1,2-diacyl-sn-glycerol + sn-glycerol 3-phosphate = a 1,2-diacyl-sn-glycero-3-phospho-(1'-sn-glycero-3'-phosphate) + CMP + H(+)</text>
        <dbReference type="Rhea" id="RHEA:12593"/>
        <dbReference type="ChEBI" id="CHEBI:15378"/>
        <dbReference type="ChEBI" id="CHEBI:57597"/>
        <dbReference type="ChEBI" id="CHEBI:58332"/>
        <dbReference type="ChEBI" id="CHEBI:60110"/>
        <dbReference type="ChEBI" id="CHEBI:60377"/>
        <dbReference type="EC" id="2.7.8.5"/>
    </reaction>
</comment>
<evidence type="ECO:0000256" key="4">
    <source>
        <dbReference type="ARBA" id="ARBA00013170"/>
    </source>
</evidence>
<dbReference type="GO" id="GO:0016020">
    <property type="term" value="C:membrane"/>
    <property type="evidence" value="ECO:0007669"/>
    <property type="project" value="UniProtKB-SubCell"/>
</dbReference>
<dbReference type="Proteomes" id="UP000216339">
    <property type="component" value="Unassembled WGS sequence"/>
</dbReference>
<protein>
    <recommendedName>
        <fullName evidence="5">CDP-diacylglycerol--glycerol-3-phosphate 3-phosphatidyltransferase</fullName>
        <ecNumber evidence="4">2.7.8.5</ecNumber>
    </recommendedName>
</protein>
<dbReference type="GO" id="GO:0008444">
    <property type="term" value="F:CDP-diacylglycerol-glycerol-3-phosphate 3-phosphatidyltransferase activity"/>
    <property type="evidence" value="ECO:0007669"/>
    <property type="project" value="UniProtKB-EC"/>
</dbReference>
<comment type="similarity">
    <text evidence="3 15">Belongs to the CDP-alcohol phosphatidyltransferase class-I family.</text>
</comment>
<evidence type="ECO:0000256" key="7">
    <source>
        <dbReference type="ARBA" id="ARBA00022679"/>
    </source>
</evidence>
<evidence type="ECO:0000256" key="6">
    <source>
        <dbReference type="ARBA" id="ARBA00022516"/>
    </source>
</evidence>
<evidence type="ECO:0000256" key="10">
    <source>
        <dbReference type="ARBA" id="ARBA00023098"/>
    </source>
</evidence>
<comment type="pathway">
    <text evidence="2">Phospholipid metabolism; phosphatidylglycerol biosynthesis; phosphatidylglycerol from CDP-diacylglycerol: step 1/2.</text>
</comment>
<organism evidence="17 18">
    <name type="scientific">Rubrivirga marina</name>
    <dbReference type="NCBI Taxonomy" id="1196024"/>
    <lineage>
        <taxon>Bacteria</taxon>
        <taxon>Pseudomonadati</taxon>
        <taxon>Rhodothermota</taxon>
        <taxon>Rhodothermia</taxon>
        <taxon>Rhodothermales</taxon>
        <taxon>Rubricoccaceae</taxon>
        <taxon>Rubrivirga</taxon>
    </lineage>
</organism>
<dbReference type="Pfam" id="PF01066">
    <property type="entry name" value="CDP-OH_P_transf"/>
    <property type="match status" value="1"/>
</dbReference>
<dbReference type="GO" id="GO:0046474">
    <property type="term" value="P:glycerophospholipid biosynthetic process"/>
    <property type="evidence" value="ECO:0007669"/>
    <property type="project" value="TreeGrafter"/>
</dbReference>
<dbReference type="InterPro" id="IPR050324">
    <property type="entry name" value="CDP-alcohol_PTase-I"/>
</dbReference>
<keyword evidence="13" id="KW-1208">Phospholipid metabolism</keyword>